<feature type="coiled-coil region" evidence="1">
    <location>
        <begin position="255"/>
        <end position="332"/>
    </location>
</feature>
<reference evidence="3 4" key="1">
    <citation type="journal article" date="2015" name="Proc. Natl. Acad. Sci. U.S.A.">
        <title>The resurrection genome of Boea hygrometrica: A blueprint for survival of dehydration.</title>
        <authorList>
            <person name="Xiao L."/>
            <person name="Yang G."/>
            <person name="Zhang L."/>
            <person name="Yang X."/>
            <person name="Zhao S."/>
            <person name="Ji Z."/>
            <person name="Zhou Q."/>
            <person name="Hu M."/>
            <person name="Wang Y."/>
            <person name="Chen M."/>
            <person name="Xu Y."/>
            <person name="Jin H."/>
            <person name="Xiao X."/>
            <person name="Hu G."/>
            <person name="Bao F."/>
            <person name="Hu Y."/>
            <person name="Wan P."/>
            <person name="Li L."/>
            <person name="Deng X."/>
            <person name="Kuang T."/>
            <person name="Xiang C."/>
            <person name="Zhu J.K."/>
            <person name="Oliver M.J."/>
            <person name="He Y."/>
        </authorList>
    </citation>
    <scope>NUCLEOTIDE SEQUENCE [LARGE SCALE GENOMIC DNA]</scope>
    <source>
        <strain evidence="4">cv. XS01</strain>
    </source>
</reference>
<protein>
    <submittedName>
        <fullName evidence="3">Uncharacterized protein</fullName>
    </submittedName>
</protein>
<accession>A0A2Z7AVZ7</accession>
<dbReference type="AlphaFoldDB" id="A0A2Z7AVZ7"/>
<keyword evidence="1" id="KW-0175">Coiled coil</keyword>
<feature type="region of interest" description="Disordered" evidence="2">
    <location>
        <begin position="357"/>
        <end position="377"/>
    </location>
</feature>
<gene>
    <name evidence="3" type="ORF">F511_22585</name>
</gene>
<sequence length="377" mass="40946">MSSSTASPVRSVLNAVDSSPESPEFRGPLLPNQAELGSKGVPCSCIARTNIRLVSSFADERMDKDAMLKALEEEEAGASGAAARPSKVAKKRKASTRAENEARRQRKKAGASTSGSQPKQTIEVGRAPTPPTQTTEELPKLPPVITIAEASSPSKKKGSGRVPPLDMFEYSLVVSSSRAVATRYLCHMAPDRDLDRLKGATDSEAMSHFAAQLTSAMAWGGEVVKRLTRAHRTVNDTRQSFDEAMGQHTELVSWLEELEAIRAQENRAAAAEKEALEAQLAAERVDRAAEEETIRSELDAALAKKSVVEVELEETKARAEEEARRLRNKAINAWDLNNGYSEEEHPTSFLDLKKALADMADAEEDEADITPPSSPKP</sequence>
<dbReference type="Proteomes" id="UP000250235">
    <property type="component" value="Unassembled WGS sequence"/>
</dbReference>
<proteinExistence type="predicted"/>
<feature type="region of interest" description="Disordered" evidence="2">
    <location>
        <begin position="74"/>
        <end position="161"/>
    </location>
</feature>
<name>A0A2Z7AVZ7_9LAMI</name>
<evidence type="ECO:0000313" key="4">
    <source>
        <dbReference type="Proteomes" id="UP000250235"/>
    </source>
</evidence>
<organism evidence="3 4">
    <name type="scientific">Dorcoceras hygrometricum</name>
    <dbReference type="NCBI Taxonomy" id="472368"/>
    <lineage>
        <taxon>Eukaryota</taxon>
        <taxon>Viridiplantae</taxon>
        <taxon>Streptophyta</taxon>
        <taxon>Embryophyta</taxon>
        <taxon>Tracheophyta</taxon>
        <taxon>Spermatophyta</taxon>
        <taxon>Magnoliopsida</taxon>
        <taxon>eudicotyledons</taxon>
        <taxon>Gunneridae</taxon>
        <taxon>Pentapetalae</taxon>
        <taxon>asterids</taxon>
        <taxon>lamiids</taxon>
        <taxon>Lamiales</taxon>
        <taxon>Gesneriaceae</taxon>
        <taxon>Didymocarpoideae</taxon>
        <taxon>Trichosporeae</taxon>
        <taxon>Loxocarpinae</taxon>
        <taxon>Dorcoceras</taxon>
    </lineage>
</organism>
<dbReference type="EMBL" id="KV011860">
    <property type="protein sequence ID" value="KZV25566.1"/>
    <property type="molecule type" value="Genomic_DNA"/>
</dbReference>
<feature type="region of interest" description="Disordered" evidence="2">
    <location>
        <begin position="1"/>
        <end position="39"/>
    </location>
</feature>
<keyword evidence="4" id="KW-1185">Reference proteome</keyword>
<evidence type="ECO:0000256" key="1">
    <source>
        <dbReference type="SAM" id="Coils"/>
    </source>
</evidence>
<feature type="compositionally biased region" description="Polar residues" evidence="2">
    <location>
        <begin position="111"/>
        <end position="120"/>
    </location>
</feature>
<evidence type="ECO:0000313" key="3">
    <source>
        <dbReference type="EMBL" id="KZV25566.1"/>
    </source>
</evidence>
<evidence type="ECO:0000256" key="2">
    <source>
        <dbReference type="SAM" id="MobiDB-lite"/>
    </source>
</evidence>